<dbReference type="Proteomes" id="UP001163328">
    <property type="component" value="Chromosome"/>
</dbReference>
<protein>
    <recommendedName>
        <fullName evidence="3">WG repeat protein</fullName>
    </recommendedName>
</protein>
<dbReference type="EMBL" id="CP081495">
    <property type="protein sequence ID" value="UYW01494.1"/>
    <property type="molecule type" value="Genomic_DNA"/>
</dbReference>
<organism evidence="1 2">
    <name type="scientific">Flavobacterium agricola</name>
    <dbReference type="NCBI Taxonomy" id="2870839"/>
    <lineage>
        <taxon>Bacteria</taxon>
        <taxon>Pseudomonadati</taxon>
        <taxon>Bacteroidota</taxon>
        <taxon>Flavobacteriia</taxon>
        <taxon>Flavobacteriales</taxon>
        <taxon>Flavobacteriaceae</taxon>
        <taxon>Flavobacterium</taxon>
    </lineage>
</organism>
<evidence type="ECO:0008006" key="3">
    <source>
        <dbReference type="Google" id="ProtNLM"/>
    </source>
</evidence>
<keyword evidence="2" id="KW-1185">Reference proteome</keyword>
<reference evidence="1" key="1">
    <citation type="submission" date="2021-08" db="EMBL/GenBank/DDBJ databases">
        <title>Flavobacterium sp. strain CC-SYL302.</title>
        <authorList>
            <person name="Lin S.-Y."/>
            <person name="Lee T.-H."/>
            <person name="Young C.-C."/>
        </authorList>
    </citation>
    <scope>NUCLEOTIDE SEQUENCE</scope>
    <source>
        <strain evidence="1">CC-SYL302</strain>
    </source>
</reference>
<gene>
    <name evidence="1" type="ORF">K5I29_00650</name>
</gene>
<evidence type="ECO:0000313" key="2">
    <source>
        <dbReference type="Proteomes" id="UP001163328"/>
    </source>
</evidence>
<name>A0ABY6M1G8_9FLAO</name>
<evidence type="ECO:0000313" key="1">
    <source>
        <dbReference type="EMBL" id="UYW01494.1"/>
    </source>
</evidence>
<dbReference type="RefSeq" id="WP_264433966.1">
    <property type="nucleotide sequence ID" value="NZ_CP081495.1"/>
</dbReference>
<sequence length="274" mass="32258">MIKHILFFALCLGGVISYSQTANDELIQQLYKSDQAVRKELHEIINSEDQTNLYKKLDEMNKIDAVNQKIAFPLLDKYLENEIELSNESIKGLYYILQHSEFHEKYKPFVEIAFQKKAIMPNEYAQFIDRLLVRKKQTQLYGLQSKYWPENQDMFLFPLDKNYAANRKKIGLEMADYSNYKDEYVPVLLKKNEFAVFGHVKNKNANPIENVEVFYNNKKIAISNKKGFVAAKIKPETNKQIQLIYKKDGKLLFEETFDIKDNNWQLLTPGYIIK</sequence>
<proteinExistence type="predicted"/>
<accession>A0ABY6M1G8</accession>